<evidence type="ECO:0008006" key="3">
    <source>
        <dbReference type="Google" id="ProtNLM"/>
    </source>
</evidence>
<evidence type="ECO:0000313" key="2">
    <source>
        <dbReference type="Proteomes" id="UP001227126"/>
    </source>
</evidence>
<name>A0ABT7FKG6_9RHOB</name>
<accession>A0ABT7FKG6</accession>
<protein>
    <recommendedName>
        <fullName evidence="3">BON domain-containing protein</fullName>
    </recommendedName>
</protein>
<keyword evidence="2" id="KW-1185">Reference proteome</keyword>
<organism evidence="1 2">
    <name type="scientific">Sedimentitalea xiamensis</name>
    <dbReference type="NCBI Taxonomy" id="3050037"/>
    <lineage>
        <taxon>Bacteria</taxon>
        <taxon>Pseudomonadati</taxon>
        <taxon>Pseudomonadota</taxon>
        <taxon>Alphaproteobacteria</taxon>
        <taxon>Rhodobacterales</taxon>
        <taxon>Paracoccaceae</taxon>
        <taxon>Sedimentitalea</taxon>
    </lineage>
</organism>
<dbReference type="Proteomes" id="UP001227126">
    <property type="component" value="Unassembled WGS sequence"/>
</dbReference>
<sequence>MCDDPGCFSSRERAAEKAEARAKDEARLADGGITRAALSRENGMLLRGKVTYKGPSQRIQRLAKELDDE</sequence>
<proteinExistence type="predicted"/>
<gene>
    <name evidence="1" type="ORF">QO034_20755</name>
</gene>
<reference evidence="1 2" key="1">
    <citation type="submission" date="2023-05" db="EMBL/GenBank/DDBJ databases">
        <title>Sedimentitalea sp. nov. JM2-8.</title>
        <authorList>
            <person name="Huang J."/>
        </authorList>
    </citation>
    <scope>NUCLEOTIDE SEQUENCE [LARGE SCALE GENOMIC DNA]</scope>
    <source>
        <strain evidence="1 2">JM2-8</strain>
    </source>
</reference>
<dbReference type="EMBL" id="JASNJE010000039">
    <property type="protein sequence ID" value="MDK3075510.1"/>
    <property type="molecule type" value="Genomic_DNA"/>
</dbReference>
<dbReference type="RefSeq" id="WP_284487436.1">
    <property type="nucleotide sequence ID" value="NZ_JASNJE010000039.1"/>
</dbReference>
<evidence type="ECO:0000313" key="1">
    <source>
        <dbReference type="EMBL" id="MDK3075510.1"/>
    </source>
</evidence>
<comment type="caution">
    <text evidence="1">The sequence shown here is derived from an EMBL/GenBank/DDBJ whole genome shotgun (WGS) entry which is preliminary data.</text>
</comment>